<comment type="caution">
    <text evidence="1">The sequence shown here is derived from an EMBL/GenBank/DDBJ whole genome shotgun (WGS) entry which is preliminary data.</text>
</comment>
<accession>A0AAD9YGD4</accession>
<gene>
    <name evidence="1" type="ORF">CKAH01_04894</name>
</gene>
<evidence type="ECO:0000313" key="2">
    <source>
        <dbReference type="Proteomes" id="UP001281614"/>
    </source>
</evidence>
<name>A0AAD9YGD4_COLKA</name>
<keyword evidence="2" id="KW-1185">Reference proteome</keyword>
<evidence type="ECO:0000313" key="1">
    <source>
        <dbReference type="EMBL" id="KAK2764729.1"/>
    </source>
</evidence>
<proteinExistence type="predicted"/>
<dbReference type="AlphaFoldDB" id="A0AAD9YGD4"/>
<dbReference type="Proteomes" id="UP001281614">
    <property type="component" value="Unassembled WGS sequence"/>
</dbReference>
<sequence length="206" mass="22335">MLFIGSFAASSSALHSALRLEVGHILEIFTLIRGVSGVLTSAKENVRYGILRDFMQCAPYSGGSELLRLLLKNVTSAIDRMDEQDVSPEVKSLVEGAVSGLRDSVGIASAATPALNVAVSWPMVLSSGFMALLGSQHPAALVVLAYYCTVLHEGGLYFWFMKDWGSSLISAISRSLTPKWRESIDWPVNYINSDAPDHNKDVAQDN</sequence>
<dbReference type="EMBL" id="VYYT01000135">
    <property type="protein sequence ID" value="KAK2764729.1"/>
    <property type="molecule type" value="Genomic_DNA"/>
</dbReference>
<protein>
    <submittedName>
        <fullName evidence="1">Uncharacterized protein</fullName>
    </submittedName>
</protein>
<reference evidence="1" key="1">
    <citation type="submission" date="2023-02" db="EMBL/GenBank/DDBJ databases">
        <title>Colletotrichum kahawae CIFC_Que2 genome sequencing and assembly.</title>
        <authorList>
            <person name="Baroncelli R."/>
        </authorList>
    </citation>
    <scope>NUCLEOTIDE SEQUENCE</scope>
    <source>
        <strain evidence="1">CIFC_Que2</strain>
    </source>
</reference>
<organism evidence="1 2">
    <name type="scientific">Colletotrichum kahawae</name>
    <name type="common">Coffee berry disease fungus</name>
    <dbReference type="NCBI Taxonomy" id="34407"/>
    <lineage>
        <taxon>Eukaryota</taxon>
        <taxon>Fungi</taxon>
        <taxon>Dikarya</taxon>
        <taxon>Ascomycota</taxon>
        <taxon>Pezizomycotina</taxon>
        <taxon>Sordariomycetes</taxon>
        <taxon>Hypocreomycetidae</taxon>
        <taxon>Glomerellales</taxon>
        <taxon>Glomerellaceae</taxon>
        <taxon>Colletotrichum</taxon>
        <taxon>Colletotrichum gloeosporioides species complex</taxon>
    </lineage>
</organism>
<dbReference type="InterPro" id="IPR053157">
    <property type="entry name" value="Sterol_Uptake_Regulator"/>
</dbReference>
<dbReference type="PANTHER" id="PTHR47784">
    <property type="entry name" value="STEROL UPTAKE CONTROL PROTEIN 2"/>
    <property type="match status" value="1"/>
</dbReference>
<dbReference type="GO" id="GO:0001228">
    <property type="term" value="F:DNA-binding transcription activator activity, RNA polymerase II-specific"/>
    <property type="evidence" value="ECO:0007669"/>
    <property type="project" value="TreeGrafter"/>
</dbReference>
<dbReference type="PANTHER" id="PTHR47784:SF5">
    <property type="entry name" value="STEROL UPTAKE CONTROL PROTEIN 2"/>
    <property type="match status" value="1"/>
</dbReference>